<dbReference type="Proteomes" id="UP001166291">
    <property type="component" value="Unassembled WGS sequence"/>
</dbReference>
<gene>
    <name evidence="1" type="ORF">KXJ70_16760</name>
</gene>
<name>A0ABS6VVR9_9GAMM</name>
<protein>
    <submittedName>
        <fullName evidence="1">Uncharacterized protein</fullName>
    </submittedName>
</protein>
<evidence type="ECO:0000313" key="2">
    <source>
        <dbReference type="Proteomes" id="UP001166291"/>
    </source>
</evidence>
<accession>A0ABS6VVR9</accession>
<sequence>MKLKDYVSNSVIAVSMLAASLFTMSDRVLAQAELAGLLSLNTGPLAPLYAPIGDLGLLPPGLENGTALFLAGSDILLSGETPIDTLIGLGGPLKGQLIPIFDVLVDSPMTTVDYIVGGGTIISPGLTIIPQIPLLNTPLLGL</sequence>
<dbReference type="RefSeq" id="WP_219044691.1">
    <property type="nucleotide sequence ID" value="NZ_JAHWDQ010000005.1"/>
</dbReference>
<comment type="caution">
    <text evidence="1">The sequence shown here is derived from an EMBL/GenBank/DDBJ whole genome shotgun (WGS) entry which is preliminary data.</text>
</comment>
<dbReference type="EMBL" id="JAHWDQ010000005">
    <property type="protein sequence ID" value="MBW2942450.1"/>
    <property type="molecule type" value="Genomic_DNA"/>
</dbReference>
<organism evidence="1 2">
    <name type="scientific">Zhongshania aquimaris</name>
    <dbReference type="NCBI Taxonomy" id="2857107"/>
    <lineage>
        <taxon>Bacteria</taxon>
        <taxon>Pseudomonadati</taxon>
        <taxon>Pseudomonadota</taxon>
        <taxon>Gammaproteobacteria</taxon>
        <taxon>Cellvibrionales</taxon>
        <taxon>Spongiibacteraceae</taxon>
        <taxon>Zhongshania</taxon>
    </lineage>
</organism>
<reference evidence="1" key="1">
    <citation type="submission" date="2021-07" db="EMBL/GenBank/DDBJ databases">
        <title>Zhongshania sp. CAU 1632 isolated from seawater.</title>
        <authorList>
            <person name="Kim W."/>
        </authorList>
    </citation>
    <scope>NUCLEOTIDE SEQUENCE</scope>
    <source>
        <strain evidence="1">CAU 1632</strain>
    </source>
</reference>
<keyword evidence="2" id="KW-1185">Reference proteome</keyword>
<proteinExistence type="predicted"/>
<evidence type="ECO:0000313" key="1">
    <source>
        <dbReference type="EMBL" id="MBW2942450.1"/>
    </source>
</evidence>